<dbReference type="InterPro" id="IPR020575">
    <property type="entry name" value="Hsp90_N"/>
</dbReference>
<proteinExistence type="predicted"/>
<organism evidence="4 5">
    <name type="scientific">Actinocorallia libanotica</name>
    <dbReference type="NCBI Taxonomy" id="46162"/>
    <lineage>
        <taxon>Bacteria</taxon>
        <taxon>Bacillati</taxon>
        <taxon>Actinomycetota</taxon>
        <taxon>Actinomycetes</taxon>
        <taxon>Streptosporangiales</taxon>
        <taxon>Thermomonosporaceae</taxon>
        <taxon>Actinocorallia</taxon>
    </lineage>
</organism>
<dbReference type="PRINTS" id="PR00775">
    <property type="entry name" value="HEATSHOCK90"/>
</dbReference>
<dbReference type="InterPro" id="IPR029030">
    <property type="entry name" value="Caspase-like_dom_sf"/>
</dbReference>
<evidence type="ECO:0000313" key="5">
    <source>
        <dbReference type="Proteomes" id="UP001500665"/>
    </source>
</evidence>
<dbReference type="InterPro" id="IPR056506">
    <property type="entry name" value="iHD-CE"/>
</dbReference>
<dbReference type="EMBL" id="BAAAHH010000011">
    <property type="protein sequence ID" value="GAA0951699.1"/>
    <property type="molecule type" value="Genomic_DNA"/>
</dbReference>
<dbReference type="RefSeq" id="WP_344241392.1">
    <property type="nucleotide sequence ID" value="NZ_BAAAHH010000011.1"/>
</dbReference>
<reference evidence="4 5" key="1">
    <citation type="journal article" date="2019" name="Int. J. Syst. Evol. Microbiol.">
        <title>The Global Catalogue of Microorganisms (GCM) 10K type strain sequencing project: providing services to taxonomists for standard genome sequencing and annotation.</title>
        <authorList>
            <consortium name="The Broad Institute Genomics Platform"/>
            <consortium name="The Broad Institute Genome Sequencing Center for Infectious Disease"/>
            <person name="Wu L."/>
            <person name="Ma J."/>
        </authorList>
    </citation>
    <scope>NUCLEOTIDE SEQUENCE [LARGE SCALE GENOMIC DNA]</scope>
    <source>
        <strain evidence="4 5">JCM 10696</strain>
    </source>
</reference>
<dbReference type="Pfam" id="PF00656">
    <property type="entry name" value="Peptidase_C14"/>
    <property type="match status" value="1"/>
</dbReference>
<dbReference type="SUPFAM" id="SSF52129">
    <property type="entry name" value="Caspase-like"/>
    <property type="match status" value="1"/>
</dbReference>
<dbReference type="PANTHER" id="PTHR22576">
    <property type="entry name" value="MUCOSA ASSOCIATED LYMPHOID TISSUE LYMPHOMA TRANSLOCATION PROTEIN 1/PARACASPASE"/>
    <property type="match status" value="1"/>
</dbReference>
<evidence type="ECO:0008006" key="6">
    <source>
        <dbReference type="Google" id="ProtNLM"/>
    </source>
</evidence>
<dbReference type="InterPro" id="IPR011600">
    <property type="entry name" value="Pept_C14_caspase"/>
</dbReference>
<feature type="domain" description="wHTH-Hsp90 Na associated" evidence="3">
    <location>
        <begin position="1533"/>
        <end position="1580"/>
    </location>
</feature>
<dbReference type="PANTHER" id="PTHR22576:SF37">
    <property type="entry name" value="MUCOSA-ASSOCIATED LYMPHOID TISSUE LYMPHOMA TRANSLOCATION PROTEIN 1"/>
    <property type="match status" value="1"/>
</dbReference>
<sequence length="1596" mass="177284">MVTRRACLIGVPQSKNSGLDTIEDIVRSDIERLADALRNSDYDVQSHGIGGIEDAPTRNLITRVIDEAYEDAPEDGVLLIYYSGHGVSIDGRDYLVPSDAYVRRSTGRLDTNSLVPVVPDGIPECRARLILMIVDACRTPVRTDDAPPVNPLLHRAEGGAFVLVNGCRPGQVCNFDERGSVFTQALAQALDRRNPAVTLEEVVEAVKANMKDRARWSGDEQEPHLPYPEVFRSASRIPICAGDGLVAAWRNAVLSNGLWDLCEGDSETARQETLRVVTECARRCGDASAALHRRTGLTDPWTDQNHPGRVLEAVRVLLGGDARLRPAEASFLIAAPFLHETVLAAGIHDAAGISPENLDRTYGSGLRRDLEVSHEMYQHIVRRAEGFHARGQKEPWNALVMWLVHQWLGARRSLWRKPAAREAYRWGAGLFADCAGSAGQAEVCHLAEALIRAVGAEPIDESLLSWLAHDYVDDRWRGYAAVLWLAGLMAADTRRGKPVLADLLGTQLELPLGIVQNAASRDASWHYEGEDLDLRLTCGHPALHDVFEAVAARANTACERSLNALAVPSWLRDRLPRRVTSTGLRPVQVPDTGRAYEVPLPRFQLAEDKVRELLMGRQLYDDPNLAIRELYQNALDACRLRGARTQALERRGLRPDPWEGRIVMRQGTEGGRRFIECEDNGAGMNIEILKNVFANAGERLVYQMEFRDEQAAWQELDPPVQMVPNSQFGVGVFSYFMLADEITVTTRHVPRAGTVAPSAHQVHIASSGSLFQITRSDDLRGGGTRVRLYLAGDETSVSVSRTMRKLLWVAEHRVEVVQDGLTEVWEPGVLRYHDETAAARAHGDHLWWVSGEGGLAADGLRTNEEIYGLIINLRNEQRPEFTVDRKTLRNWDKDWVKEQIAAALPRLMEWPGFTLSWLWKVSTSNTEVAQQIFDYATGKGISVRVGGIWSESTSAPIDLVGLFIQDEALLDAHKSGIVYPRWLQAWRNGIWNTYTNHMPVMDFKTSPRSVDGFPVTDPTDSRIMNDIGALQFYSEDDDRVPINRLLPAVAHPEQPAKEIIRRLARYAITGINIIELRNIPEISHRCAEDNRKLFYAFGAWSRPGAKANKSIAGWIVKASMEMDIPIGEVIDQAARIVPEGWSIQSPNLGALANYTCTSADVLLLTENSEKTHPWVEDALSPAHLMSATGLLARPLNDVLAMADRLKPLGVRVANREAYPDDLTAAEMEALQLTRSIGKKMSIVEIIIVAGKSGATLGQTINNLSTLENKGFLQLPEIENCHNLKIDPPELGFAFEELYRSFLKKNPNGITENYQCILIAEALSGTTRFNGNHAAAARKLKQIITPRGAFSGFHLATLAYHLRCTIGESREKILSAYPDASIMPIPENCLSLEVPHNFLTHLIALPYQETEPQEWKVAPGKVISGAFYNNIPLRGYLQKLEPYRELGAQIPELDEEALAKLDQTPVDEYDIYAISTSSRYWREKYISDIGPLDLVRIAGRLGWTPAEVNGRLQRLAPLGLTLDYPAGAVPDEIVRWQDLLALTTYLDGQAPAVEAVDAGHLRKAAERTESSVGWLLERLRVYAPLFSFPELPEAADV</sequence>
<feature type="domain" description="iHD-CE" evidence="2">
    <location>
        <begin position="249"/>
        <end position="586"/>
    </location>
</feature>
<dbReference type="InterPro" id="IPR056507">
    <property type="entry name" value="wHTH-HSP90_Na-assoc"/>
</dbReference>
<dbReference type="InterPro" id="IPR036890">
    <property type="entry name" value="HATPase_C_sf"/>
</dbReference>
<evidence type="ECO:0000259" key="1">
    <source>
        <dbReference type="Pfam" id="PF00656"/>
    </source>
</evidence>
<dbReference type="Proteomes" id="UP001500665">
    <property type="component" value="Unassembled WGS sequence"/>
</dbReference>
<dbReference type="InterPro" id="IPR052039">
    <property type="entry name" value="Caspase-related_regulators"/>
</dbReference>
<dbReference type="Pfam" id="PF24410">
    <property type="entry name" value="wHTH-HSP90_Na-assoc"/>
    <property type="match status" value="1"/>
</dbReference>
<dbReference type="SUPFAM" id="SSF55874">
    <property type="entry name" value="ATPase domain of HSP90 chaperone/DNA topoisomerase II/histidine kinase"/>
    <property type="match status" value="1"/>
</dbReference>
<keyword evidence="5" id="KW-1185">Reference proteome</keyword>
<evidence type="ECO:0000313" key="4">
    <source>
        <dbReference type="EMBL" id="GAA0951699.1"/>
    </source>
</evidence>
<accession>A0ABN1R4B1</accession>
<name>A0ABN1R4B1_9ACTN</name>
<dbReference type="Pfam" id="PF24401">
    <property type="entry name" value="iHD-CE"/>
    <property type="match status" value="1"/>
</dbReference>
<evidence type="ECO:0000259" key="2">
    <source>
        <dbReference type="Pfam" id="PF24401"/>
    </source>
</evidence>
<dbReference type="Gene3D" id="3.30.565.10">
    <property type="entry name" value="Histidine kinase-like ATPase, C-terminal domain"/>
    <property type="match status" value="1"/>
</dbReference>
<comment type="caution">
    <text evidence="4">The sequence shown here is derived from an EMBL/GenBank/DDBJ whole genome shotgun (WGS) entry which is preliminary data.</text>
</comment>
<dbReference type="Gene3D" id="3.40.50.1460">
    <property type="match status" value="1"/>
</dbReference>
<evidence type="ECO:0000259" key="3">
    <source>
        <dbReference type="Pfam" id="PF24410"/>
    </source>
</evidence>
<protein>
    <recommendedName>
        <fullName evidence="6">Caspase domain-containing protein</fullName>
    </recommendedName>
</protein>
<gene>
    <name evidence="4" type="ORF">GCM10009550_31620</name>
</gene>
<feature type="domain" description="Peptidase C14 caspase" evidence="1">
    <location>
        <begin position="28"/>
        <end position="224"/>
    </location>
</feature>